<evidence type="ECO:0000313" key="4">
    <source>
        <dbReference type="Proteomes" id="UP000509568"/>
    </source>
</evidence>
<geneLocation type="plasmid" evidence="4">
    <name>ppenp1</name>
</geneLocation>
<evidence type="ECO:0000256" key="2">
    <source>
        <dbReference type="SAM" id="SignalP"/>
    </source>
</evidence>
<organism evidence="3 4">
    <name type="scientific">Pseudomonas eucalypticola</name>
    <dbReference type="NCBI Taxonomy" id="2599595"/>
    <lineage>
        <taxon>Bacteria</taxon>
        <taxon>Pseudomonadati</taxon>
        <taxon>Pseudomonadota</taxon>
        <taxon>Gammaproteobacteria</taxon>
        <taxon>Pseudomonadales</taxon>
        <taxon>Pseudomonadaceae</taxon>
        <taxon>Pseudomonas</taxon>
    </lineage>
</organism>
<evidence type="ECO:0000256" key="1">
    <source>
        <dbReference type="SAM" id="MobiDB-lite"/>
    </source>
</evidence>
<feature type="region of interest" description="Disordered" evidence="1">
    <location>
        <begin position="143"/>
        <end position="174"/>
    </location>
</feature>
<accession>A0A7D5I1X4</accession>
<keyword evidence="2" id="KW-0732">Signal</keyword>
<dbReference type="Proteomes" id="UP000509568">
    <property type="component" value="Plasmid pPENP1"/>
</dbReference>
<feature type="compositionally biased region" description="Low complexity" evidence="1">
    <location>
        <begin position="114"/>
        <end position="128"/>
    </location>
</feature>
<protein>
    <submittedName>
        <fullName evidence="3">Uncharacterized protein</fullName>
    </submittedName>
</protein>
<dbReference type="KEGG" id="pez:HWQ56_28920"/>
<name>A0A7D5I1X4_9PSED</name>
<reference evidence="3 4" key="1">
    <citation type="submission" date="2020-06" db="EMBL/GenBank/DDBJ databases">
        <title>Pseudomonas eucalypticola sp. nov., an endophyte of Eucalyptus dunnii leaves with biocontrol ability of eucalyptus leaf blight.</title>
        <authorList>
            <person name="Liu Y."/>
            <person name="Song Z."/>
            <person name="Zeng H."/>
            <person name="Lu M."/>
            <person name="Wang X."/>
            <person name="Lian X."/>
            <person name="Zhang Q."/>
        </authorList>
    </citation>
    <scope>NUCLEOTIDE SEQUENCE [LARGE SCALE GENOMIC DNA]</scope>
    <source>
        <strain evidence="3 4">NP-1</strain>
        <plasmid evidence="4">ppenp1</plasmid>
    </source>
</reference>
<keyword evidence="4" id="KW-1185">Reference proteome</keyword>
<evidence type="ECO:0000313" key="3">
    <source>
        <dbReference type="EMBL" id="QKZ07851.1"/>
    </source>
</evidence>
<feature type="chain" id="PRO_5028974815" evidence="2">
    <location>
        <begin position="25"/>
        <end position="174"/>
    </location>
</feature>
<proteinExistence type="predicted"/>
<keyword evidence="3" id="KW-0614">Plasmid</keyword>
<dbReference type="RefSeq" id="WP_176572530.1">
    <property type="nucleotide sequence ID" value="NZ_CP056031.1"/>
</dbReference>
<feature type="signal peptide" evidence="2">
    <location>
        <begin position="1"/>
        <end position="24"/>
    </location>
</feature>
<sequence length="174" mass="18344">MKLAPFAFLAAMCAACALTTIAHAETYPVVADATQQDRDAQRRSILANELATEKKSLSDANADMAAAIKAQKSPDEVQAIAAQALGHSNNIESLQRELDGLGTKTARPRRSAFVPEAQPEAPAPSAQAPAEVPYWDVYHRKQNVPPVAPDDLNAGAALNSPDAGDKEARSGSTK</sequence>
<dbReference type="AlphaFoldDB" id="A0A7D5I1X4"/>
<gene>
    <name evidence="3" type="ORF">HWQ56_28920</name>
</gene>
<feature type="region of interest" description="Disordered" evidence="1">
    <location>
        <begin position="104"/>
        <end position="128"/>
    </location>
</feature>
<feature type="compositionally biased region" description="Basic and acidic residues" evidence="1">
    <location>
        <begin position="163"/>
        <end position="174"/>
    </location>
</feature>
<dbReference type="EMBL" id="CP056031">
    <property type="protein sequence ID" value="QKZ07851.1"/>
    <property type="molecule type" value="Genomic_DNA"/>
</dbReference>